<keyword evidence="8" id="KW-0472">Membrane</keyword>
<evidence type="ECO:0000256" key="5">
    <source>
        <dbReference type="ARBA" id="ARBA00022777"/>
    </source>
</evidence>
<evidence type="ECO:0000313" key="11">
    <source>
        <dbReference type="Proteomes" id="UP001560573"/>
    </source>
</evidence>
<dbReference type="InterPro" id="IPR004358">
    <property type="entry name" value="Sig_transdc_His_kin-like_C"/>
</dbReference>
<dbReference type="SUPFAM" id="SSF55874">
    <property type="entry name" value="ATPase domain of HSP90 chaperone/DNA topoisomerase II/histidine kinase"/>
    <property type="match status" value="1"/>
</dbReference>
<evidence type="ECO:0000256" key="7">
    <source>
        <dbReference type="SAM" id="Coils"/>
    </source>
</evidence>
<keyword evidence="11" id="KW-1185">Reference proteome</keyword>
<dbReference type="InterPro" id="IPR011990">
    <property type="entry name" value="TPR-like_helical_dom_sf"/>
</dbReference>
<dbReference type="Pfam" id="PF02518">
    <property type="entry name" value="HATPase_c"/>
    <property type="match status" value="1"/>
</dbReference>
<evidence type="ECO:0000256" key="1">
    <source>
        <dbReference type="ARBA" id="ARBA00000085"/>
    </source>
</evidence>
<dbReference type="PANTHER" id="PTHR43711:SF31">
    <property type="entry name" value="HISTIDINE KINASE"/>
    <property type="match status" value="1"/>
</dbReference>
<dbReference type="InterPro" id="IPR005467">
    <property type="entry name" value="His_kinase_dom"/>
</dbReference>
<dbReference type="SMART" id="SM00028">
    <property type="entry name" value="TPR"/>
    <property type="match status" value="3"/>
</dbReference>
<dbReference type="PRINTS" id="PR00344">
    <property type="entry name" value="BCTRLSENSOR"/>
</dbReference>
<dbReference type="Gene3D" id="1.10.287.130">
    <property type="match status" value="1"/>
</dbReference>
<keyword evidence="4" id="KW-0808">Transferase</keyword>
<dbReference type="InterPro" id="IPR003661">
    <property type="entry name" value="HisK_dim/P_dom"/>
</dbReference>
<dbReference type="EMBL" id="JAULBC010000003">
    <property type="protein sequence ID" value="MEX6688355.1"/>
    <property type="molecule type" value="Genomic_DNA"/>
</dbReference>
<dbReference type="Proteomes" id="UP001560573">
    <property type="component" value="Unassembled WGS sequence"/>
</dbReference>
<dbReference type="GO" id="GO:0016301">
    <property type="term" value="F:kinase activity"/>
    <property type="evidence" value="ECO:0007669"/>
    <property type="project" value="UniProtKB-KW"/>
</dbReference>
<sequence>MSATILLGMIVGCGFPSASVKSSEKKLGRILDSVMSQPGFSEQSLQLIEPLYISSQPLDFKTQDKYYDFMCGYHHITTHNQDSALIYADSLIYLVNQQEDGEDILREKIMAHISAGDIYQSQNKYTQAYYQYYLAKMVDEDNTDRCAYSEYSYRLGMVLYKKNQFEEAATYFKSAFENSVACNNDFAIFYRRQEVLGNTGLSYTRLNNADSALYYYNQASKFLDSNEKSFPGQSHYFAVARAVLDGNTAQVYAKFDFERAKSLYKKSISGTRNPGEDVGFALDMQTSLAELYAANNKFDSSLMLQQEVAKGLDTIPDTNTRLRFNKLMWQIQDHKGNTAEAYRWLVLYNKLYDSLSIVNRSLNEADIISEIKRRESDYKIGVLTKQSTINNLYVAIACILLIAVTMILFTLLNNWKRSKRYAKSLESLNHKINSQNADLQAAYKDLEQKGKDKDRLLQIIAHDLRNPVAGLASMTYLLKEEYGNDKNLMKMLDVMETGCHDALELINNILITNTNSNGEGKYNEKMVNVTQVLTNCNMMMQGQAHQKKIHFRTITLGPDLIAVGDTAGLARVMNNLVSNAIKFTPPEKNIAVVASDAEDCIRIEVRDEGIGIPENLKEKIFTSDHDTRRQGTNGEISFGYGLSICKEIIEGYGGDIWLDSVVGEGTSFYIDLKKPQSGNGHMMTKGSN</sequence>
<dbReference type="CDD" id="cd00082">
    <property type="entry name" value="HisKA"/>
    <property type="match status" value="1"/>
</dbReference>
<feature type="coiled-coil region" evidence="7">
    <location>
        <begin position="422"/>
        <end position="449"/>
    </location>
</feature>
<proteinExistence type="predicted"/>
<feature type="transmembrane region" description="Helical" evidence="8">
    <location>
        <begin position="392"/>
        <end position="412"/>
    </location>
</feature>
<dbReference type="InterPro" id="IPR003594">
    <property type="entry name" value="HATPase_dom"/>
</dbReference>
<evidence type="ECO:0000256" key="3">
    <source>
        <dbReference type="ARBA" id="ARBA00022553"/>
    </source>
</evidence>
<keyword evidence="5 10" id="KW-0418">Kinase</keyword>
<dbReference type="Gene3D" id="3.30.565.10">
    <property type="entry name" value="Histidine kinase-like ATPase, C-terminal domain"/>
    <property type="match status" value="1"/>
</dbReference>
<gene>
    <name evidence="10" type="ORF">QTN47_12655</name>
</gene>
<dbReference type="InterPro" id="IPR050736">
    <property type="entry name" value="Sensor_HK_Regulatory"/>
</dbReference>
<keyword evidence="3" id="KW-0597">Phosphoprotein</keyword>
<dbReference type="SMART" id="SM00388">
    <property type="entry name" value="HisKA"/>
    <property type="match status" value="1"/>
</dbReference>
<dbReference type="InterPro" id="IPR036097">
    <property type="entry name" value="HisK_dim/P_sf"/>
</dbReference>
<dbReference type="EC" id="2.7.13.3" evidence="2"/>
<evidence type="ECO:0000256" key="8">
    <source>
        <dbReference type="SAM" id="Phobius"/>
    </source>
</evidence>
<dbReference type="RefSeq" id="WP_369329763.1">
    <property type="nucleotide sequence ID" value="NZ_JAULBC010000003.1"/>
</dbReference>
<comment type="caution">
    <text evidence="10">The sequence shown here is derived from an EMBL/GenBank/DDBJ whole genome shotgun (WGS) entry which is preliminary data.</text>
</comment>
<name>A0ABV3ZFI4_9BACT</name>
<dbReference type="SUPFAM" id="SSF47384">
    <property type="entry name" value="Homodimeric domain of signal transducing histidine kinase"/>
    <property type="match status" value="1"/>
</dbReference>
<keyword evidence="7" id="KW-0175">Coiled coil</keyword>
<feature type="domain" description="Histidine kinase" evidence="9">
    <location>
        <begin position="459"/>
        <end position="676"/>
    </location>
</feature>
<dbReference type="SMART" id="SM00387">
    <property type="entry name" value="HATPase_c"/>
    <property type="match status" value="1"/>
</dbReference>
<dbReference type="SUPFAM" id="SSF48452">
    <property type="entry name" value="TPR-like"/>
    <property type="match status" value="1"/>
</dbReference>
<dbReference type="CDD" id="cd00075">
    <property type="entry name" value="HATPase"/>
    <property type="match status" value="1"/>
</dbReference>
<comment type="catalytic activity">
    <reaction evidence="1">
        <text>ATP + protein L-histidine = ADP + protein N-phospho-L-histidine.</text>
        <dbReference type="EC" id="2.7.13.3"/>
    </reaction>
</comment>
<evidence type="ECO:0000256" key="2">
    <source>
        <dbReference type="ARBA" id="ARBA00012438"/>
    </source>
</evidence>
<dbReference type="InterPro" id="IPR036890">
    <property type="entry name" value="HATPase_C_sf"/>
</dbReference>
<dbReference type="PROSITE" id="PS50109">
    <property type="entry name" value="HIS_KIN"/>
    <property type="match status" value="1"/>
</dbReference>
<dbReference type="Gene3D" id="1.25.40.10">
    <property type="entry name" value="Tetratricopeptide repeat domain"/>
    <property type="match status" value="1"/>
</dbReference>
<evidence type="ECO:0000256" key="4">
    <source>
        <dbReference type="ARBA" id="ARBA00022679"/>
    </source>
</evidence>
<keyword evidence="6" id="KW-0902">Two-component regulatory system</keyword>
<evidence type="ECO:0000313" key="10">
    <source>
        <dbReference type="EMBL" id="MEX6688355.1"/>
    </source>
</evidence>
<keyword evidence="8" id="KW-1133">Transmembrane helix</keyword>
<dbReference type="InterPro" id="IPR019734">
    <property type="entry name" value="TPR_rpt"/>
</dbReference>
<dbReference type="PANTHER" id="PTHR43711">
    <property type="entry name" value="TWO-COMPONENT HISTIDINE KINASE"/>
    <property type="match status" value="1"/>
</dbReference>
<dbReference type="Pfam" id="PF00512">
    <property type="entry name" value="HisKA"/>
    <property type="match status" value="1"/>
</dbReference>
<evidence type="ECO:0000256" key="6">
    <source>
        <dbReference type="ARBA" id="ARBA00023012"/>
    </source>
</evidence>
<organism evidence="10 11">
    <name type="scientific">Danxiaibacter flavus</name>
    <dbReference type="NCBI Taxonomy" id="3049108"/>
    <lineage>
        <taxon>Bacteria</taxon>
        <taxon>Pseudomonadati</taxon>
        <taxon>Bacteroidota</taxon>
        <taxon>Chitinophagia</taxon>
        <taxon>Chitinophagales</taxon>
        <taxon>Chitinophagaceae</taxon>
        <taxon>Danxiaibacter</taxon>
    </lineage>
</organism>
<reference evidence="10 11" key="1">
    <citation type="submission" date="2023-07" db="EMBL/GenBank/DDBJ databases">
        <authorList>
            <person name="Lian W.-H."/>
        </authorList>
    </citation>
    <scope>NUCLEOTIDE SEQUENCE [LARGE SCALE GENOMIC DNA]</scope>
    <source>
        <strain evidence="10 11">SYSU DXS3180</strain>
    </source>
</reference>
<keyword evidence="8" id="KW-0812">Transmembrane</keyword>
<evidence type="ECO:0000259" key="9">
    <source>
        <dbReference type="PROSITE" id="PS50109"/>
    </source>
</evidence>
<protein>
    <recommendedName>
        <fullName evidence="2">histidine kinase</fullName>
        <ecNumber evidence="2">2.7.13.3</ecNumber>
    </recommendedName>
</protein>
<accession>A0ABV3ZFI4</accession>